<proteinExistence type="predicted"/>
<protein>
    <submittedName>
        <fullName evidence="1">Uncharacterized protein</fullName>
    </submittedName>
</protein>
<evidence type="ECO:0000313" key="2">
    <source>
        <dbReference type="Proteomes" id="UP000636110"/>
    </source>
</evidence>
<sequence>MNRETTVMGFFPALEVGYEPKNYSFYKEDVPIGVYLAKLDFMLWSKTFMAINCFFTIKESGKKISLSVYKKTGVDDLYLAGETEIRFVPFGAIMQLSVESNLNGKPVLKDAIVEENLASD</sequence>
<accession>A0ABR6EQ07</accession>
<evidence type="ECO:0000313" key="1">
    <source>
        <dbReference type="EMBL" id="MBB2147332.1"/>
    </source>
</evidence>
<dbReference type="RefSeq" id="WP_182952614.1">
    <property type="nucleotide sequence ID" value="NZ_WNXC01000001.1"/>
</dbReference>
<dbReference type="EMBL" id="WNXC01000001">
    <property type="protein sequence ID" value="MBB2147332.1"/>
    <property type="molecule type" value="Genomic_DNA"/>
</dbReference>
<dbReference type="Proteomes" id="UP000636110">
    <property type="component" value="Unassembled WGS sequence"/>
</dbReference>
<gene>
    <name evidence="1" type="ORF">GM920_00270</name>
</gene>
<comment type="caution">
    <text evidence="1">The sequence shown here is derived from an EMBL/GenBank/DDBJ whole genome shotgun (WGS) entry which is preliminary data.</text>
</comment>
<reference evidence="1 2" key="1">
    <citation type="submission" date="2019-11" db="EMBL/GenBank/DDBJ databases">
        <title>Description of Pedobacter sp. LMG 31462T.</title>
        <authorList>
            <person name="Carlier A."/>
            <person name="Qi S."/>
            <person name="Vandamme P."/>
        </authorList>
    </citation>
    <scope>NUCLEOTIDE SEQUENCE [LARGE SCALE GENOMIC DNA]</scope>
    <source>
        <strain evidence="1 2">LMG 31462</strain>
    </source>
</reference>
<name>A0ABR6EQ07_9SPHI</name>
<organism evidence="1 2">
    <name type="scientific">Pedobacter gandavensis</name>
    <dbReference type="NCBI Taxonomy" id="2679963"/>
    <lineage>
        <taxon>Bacteria</taxon>
        <taxon>Pseudomonadati</taxon>
        <taxon>Bacteroidota</taxon>
        <taxon>Sphingobacteriia</taxon>
        <taxon>Sphingobacteriales</taxon>
        <taxon>Sphingobacteriaceae</taxon>
        <taxon>Pedobacter</taxon>
    </lineage>
</organism>
<keyword evidence="2" id="KW-1185">Reference proteome</keyword>